<dbReference type="SUPFAM" id="SSF57667">
    <property type="entry name" value="beta-beta-alpha zinc fingers"/>
    <property type="match status" value="1"/>
</dbReference>
<feature type="signal peptide" evidence="2">
    <location>
        <begin position="1"/>
        <end position="21"/>
    </location>
</feature>
<evidence type="ECO:0000313" key="3">
    <source>
        <dbReference type="EMBL" id="KAJ1356573.1"/>
    </source>
</evidence>
<comment type="caution">
    <text evidence="3">The sequence shown here is derived from an EMBL/GenBank/DDBJ whole genome shotgun (WGS) entry which is preliminary data.</text>
</comment>
<accession>A0AAD5MGY6</accession>
<dbReference type="EMBL" id="JAHQIW010002844">
    <property type="protein sequence ID" value="KAJ1356573.1"/>
    <property type="molecule type" value="Genomic_DNA"/>
</dbReference>
<feature type="region of interest" description="Disordered" evidence="1">
    <location>
        <begin position="295"/>
        <end position="324"/>
    </location>
</feature>
<name>A0AAD5MGY6_PARTN</name>
<keyword evidence="4" id="KW-1185">Reference proteome</keyword>
<feature type="compositionally biased region" description="Polar residues" evidence="1">
    <location>
        <begin position="311"/>
        <end position="322"/>
    </location>
</feature>
<evidence type="ECO:0008006" key="5">
    <source>
        <dbReference type="Google" id="ProtNLM"/>
    </source>
</evidence>
<gene>
    <name evidence="3" type="ORF">KIN20_014303</name>
</gene>
<feature type="region of interest" description="Disordered" evidence="1">
    <location>
        <begin position="217"/>
        <end position="241"/>
    </location>
</feature>
<protein>
    <recommendedName>
        <fullName evidence="5">C2H2-type domain-containing protein</fullName>
    </recommendedName>
</protein>
<dbReference type="Proteomes" id="UP001196413">
    <property type="component" value="Unassembled WGS sequence"/>
</dbReference>
<evidence type="ECO:0000313" key="4">
    <source>
        <dbReference type="Proteomes" id="UP001196413"/>
    </source>
</evidence>
<evidence type="ECO:0000256" key="1">
    <source>
        <dbReference type="SAM" id="MobiDB-lite"/>
    </source>
</evidence>
<reference evidence="3" key="1">
    <citation type="submission" date="2021-06" db="EMBL/GenBank/DDBJ databases">
        <title>Parelaphostrongylus tenuis whole genome reference sequence.</title>
        <authorList>
            <person name="Garwood T.J."/>
            <person name="Larsen P.A."/>
            <person name="Fountain-Jones N.M."/>
            <person name="Garbe J.R."/>
            <person name="Macchietto M.G."/>
            <person name="Kania S.A."/>
            <person name="Gerhold R.W."/>
            <person name="Richards J.E."/>
            <person name="Wolf T.M."/>
        </authorList>
    </citation>
    <scope>NUCLEOTIDE SEQUENCE</scope>
    <source>
        <strain evidence="3">MNPRO001-30</strain>
        <tissue evidence="3">Meninges</tissue>
    </source>
</reference>
<dbReference type="PROSITE" id="PS51257">
    <property type="entry name" value="PROKAR_LIPOPROTEIN"/>
    <property type="match status" value="1"/>
</dbReference>
<keyword evidence="2" id="KW-0732">Signal</keyword>
<proteinExistence type="predicted"/>
<dbReference type="AlphaFoldDB" id="A0AAD5MGY6"/>
<organism evidence="3 4">
    <name type="scientific">Parelaphostrongylus tenuis</name>
    <name type="common">Meningeal worm</name>
    <dbReference type="NCBI Taxonomy" id="148309"/>
    <lineage>
        <taxon>Eukaryota</taxon>
        <taxon>Metazoa</taxon>
        <taxon>Ecdysozoa</taxon>
        <taxon>Nematoda</taxon>
        <taxon>Chromadorea</taxon>
        <taxon>Rhabditida</taxon>
        <taxon>Rhabditina</taxon>
        <taxon>Rhabditomorpha</taxon>
        <taxon>Strongyloidea</taxon>
        <taxon>Metastrongylidae</taxon>
        <taxon>Parelaphostrongylus</taxon>
    </lineage>
</organism>
<feature type="compositionally biased region" description="Low complexity" evidence="1">
    <location>
        <begin position="230"/>
        <end position="240"/>
    </location>
</feature>
<feature type="compositionally biased region" description="Acidic residues" evidence="1">
    <location>
        <begin position="217"/>
        <end position="227"/>
    </location>
</feature>
<evidence type="ECO:0000256" key="2">
    <source>
        <dbReference type="SAM" id="SignalP"/>
    </source>
</evidence>
<feature type="chain" id="PRO_5041994072" description="C2H2-type domain-containing protein" evidence="2">
    <location>
        <begin position="22"/>
        <end position="543"/>
    </location>
</feature>
<sequence>MAKIPTRSLLIFLLTSGAVLGCGTVPGGPAASRTRRINVTGFSLPVAMAFSTDAAARAQVPQISPNSGSAKAFVKRLIVEGVLDVLEQQGRAAGLPDFVIATILGQLDINVLYTPLPCPVVSVNPPEMVMRDPMPTMRTTCVIFGNTVTTTCLGRGAPGLAQGAAEMCRLNMPMEFTSIPPQHLSVSGTLTEWDLPEESSSSLQSFDDASSVLYDNETPEAFDDSGGGEESSTGDDVGSSATMKNRSYYHLKASARQFMGGVRAVELVGSKCYRTPQGFQKEATFPCRPLVAHTYSPSSSEGGDVPDKMSSAPNSQVSTNSGKRGPLERFSLMIGENILHFRIVKAPVEQRCLDEPRSTSSACRCHLCGKMLEDRSEWETHESGVDELVPDLPGRIAALTRCNHMPPRAIVKARSSLALHMKMHITGHRHFCQICGRWFKSFSFLTDHEIDRFGGNAHIVTKCSIIDEIRISMRECTQEKSHTHVDIVEEVSHSLRRSQYISGRIRVRSPTLVESADRSFEIDKHSNKINEVIITNSEVETVE</sequence>
<dbReference type="InterPro" id="IPR036236">
    <property type="entry name" value="Znf_C2H2_sf"/>
</dbReference>